<proteinExistence type="predicted"/>
<keyword evidence="3" id="KW-1185">Reference proteome</keyword>
<dbReference type="InterPro" id="IPR034660">
    <property type="entry name" value="DinB/YfiT-like"/>
</dbReference>
<accession>A0A517R011</accession>
<dbReference type="OrthoDB" id="282689at2"/>
<dbReference type="InterPro" id="IPR011463">
    <property type="entry name" value="DUF1569"/>
</dbReference>
<evidence type="ECO:0000313" key="2">
    <source>
        <dbReference type="EMBL" id="QDT37237.1"/>
    </source>
</evidence>
<dbReference type="Proteomes" id="UP000317318">
    <property type="component" value="Chromosome"/>
</dbReference>
<dbReference type="RefSeq" id="WP_145363369.1">
    <property type="nucleotide sequence ID" value="NZ_CP036268.1"/>
</dbReference>
<organism evidence="2 3">
    <name type="scientific">Stratiformator vulcanicus</name>
    <dbReference type="NCBI Taxonomy" id="2527980"/>
    <lineage>
        <taxon>Bacteria</taxon>
        <taxon>Pseudomonadati</taxon>
        <taxon>Planctomycetota</taxon>
        <taxon>Planctomycetia</taxon>
        <taxon>Planctomycetales</taxon>
        <taxon>Planctomycetaceae</taxon>
        <taxon>Stratiformator</taxon>
    </lineage>
</organism>
<dbReference type="Pfam" id="PF07606">
    <property type="entry name" value="DUF1569"/>
    <property type="match status" value="1"/>
</dbReference>
<protein>
    <recommendedName>
        <fullName evidence="4">DinB superfamily protein</fullName>
    </recommendedName>
</protein>
<name>A0A517R011_9PLAN</name>
<dbReference type="EMBL" id="CP036268">
    <property type="protein sequence ID" value="QDT37237.1"/>
    <property type="molecule type" value="Genomic_DNA"/>
</dbReference>
<feature type="region of interest" description="Disordered" evidence="1">
    <location>
        <begin position="168"/>
        <end position="193"/>
    </location>
</feature>
<evidence type="ECO:0000256" key="1">
    <source>
        <dbReference type="SAM" id="MobiDB-lite"/>
    </source>
</evidence>
<reference evidence="2 3" key="1">
    <citation type="submission" date="2019-02" db="EMBL/GenBank/DDBJ databases">
        <title>Deep-cultivation of Planctomycetes and their phenomic and genomic characterization uncovers novel biology.</title>
        <authorList>
            <person name="Wiegand S."/>
            <person name="Jogler M."/>
            <person name="Boedeker C."/>
            <person name="Pinto D."/>
            <person name="Vollmers J."/>
            <person name="Rivas-Marin E."/>
            <person name="Kohn T."/>
            <person name="Peeters S.H."/>
            <person name="Heuer A."/>
            <person name="Rast P."/>
            <person name="Oberbeckmann S."/>
            <person name="Bunk B."/>
            <person name="Jeske O."/>
            <person name="Meyerdierks A."/>
            <person name="Storesund J.E."/>
            <person name="Kallscheuer N."/>
            <person name="Luecker S."/>
            <person name="Lage O.M."/>
            <person name="Pohl T."/>
            <person name="Merkel B.J."/>
            <person name="Hornburger P."/>
            <person name="Mueller R.-W."/>
            <person name="Bruemmer F."/>
            <person name="Labrenz M."/>
            <person name="Spormann A.M."/>
            <person name="Op den Camp H."/>
            <person name="Overmann J."/>
            <person name="Amann R."/>
            <person name="Jetten M.S.M."/>
            <person name="Mascher T."/>
            <person name="Medema M.H."/>
            <person name="Devos D.P."/>
            <person name="Kaster A.-K."/>
            <person name="Ovreas L."/>
            <person name="Rohde M."/>
            <person name="Galperin M.Y."/>
            <person name="Jogler C."/>
        </authorList>
    </citation>
    <scope>NUCLEOTIDE SEQUENCE [LARGE SCALE GENOMIC DNA]</scope>
    <source>
        <strain evidence="2 3">Pan189</strain>
    </source>
</reference>
<evidence type="ECO:0008006" key="4">
    <source>
        <dbReference type="Google" id="ProtNLM"/>
    </source>
</evidence>
<dbReference type="AlphaFoldDB" id="A0A517R011"/>
<sequence>MKDSSDEGSGGGQDSVSLRELSFADLSAAADEARQLLETGYVRRGKWSLGEMCRHLRLVQDCAIDGYPGWMSLFAPLRPIVRRMLLKRVLTGDSPIGLRTAPPFVPKSDLDDAIEVGKFSESISRLLSYEGEFRAHPGFGRLDHDRMLELFAAHAAHHLRFLEPEKPGSELQINAKPATDSWQASKRDIGESS</sequence>
<dbReference type="KEGG" id="svp:Pan189_16100"/>
<evidence type="ECO:0000313" key="3">
    <source>
        <dbReference type="Proteomes" id="UP000317318"/>
    </source>
</evidence>
<gene>
    <name evidence="2" type="ORF">Pan189_16100</name>
</gene>
<dbReference type="Gene3D" id="1.20.120.450">
    <property type="entry name" value="dinb family like domain"/>
    <property type="match status" value="1"/>
</dbReference>